<dbReference type="Pfam" id="PF02686">
    <property type="entry name" value="GatC"/>
    <property type="match status" value="1"/>
</dbReference>
<evidence type="ECO:0000313" key="3">
    <source>
        <dbReference type="Proteomes" id="UP001623558"/>
    </source>
</evidence>
<dbReference type="Gene3D" id="1.10.20.60">
    <property type="entry name" value="Glu-tRNAGln amidotransferase C subunit, N-terminal domain"/>
    <property type="match status" value="1"/>
</dbReference>
<keyword evidence="1" id="KW-0648">Protein biosynthesis</keyword>
<protein>
    <recommendedName>
        <fullName evidence="1">Aspartyl/glutamyl-tRNA(Asn/Gln) amidotransferase subunit C</fullName>
        <shortName evidence="1">Asp/Glu-ADT subunit C</shortName>
        <ecNumber evidence="1">6.3.5.-</ecNumber>
    </recommendedName>
</protein>
<dbReference type="SUPFAM" id="SSF141000">
    <property type="entry name" value="Glu-tRNAGln amidotransferase C subunit"/>
    <property type="match status" value="1"/>
</dbReference>
<comment type="caution">
    <text evidence="2">The sequence shown here is derived from an EMBL/GenBank/DDBJ whole genome shotgun (WGS) entry which is preliminary data.</text>
</comment>
<evidence type="ECO:0000313" key="2">
    <source>
        <dbReference type="EMBL" id="MFL0162870.1"/>
    </source>
</evidence>
<dbReference type="InterPro" id="IPR003837">
    <property type="entry name" value="GatC"/>
</dbReference>
<dbReference type="RefSeq" id="WP_406751685.1">
    <property type="nucleotide sequence ID" value="NZ_JBEWZH010000007.1"/>
</dbReference>
<name>A0ABW8RYI5_9BACT</name>
<dbReference type="HAMAP" id="MF_00122">
    <property type="entry name" value="GatC"/>
    <property type="match status" value="1"/>
</dbReference>
<comment type="subunit">
    <text evidence="1">Heterotrimer of A, B and C subunits.</text>
</comment>
<dbReference type="NCBIfam" id="TIGR00135">
    <property type="entry name" value="gatC"/>
    <property type="match status" value="1"/>
</dbReference>
<dbReference type="Proteomes" id="UP001623558">
    <property type="component" value="Unassembled WGS sequence"/>
</dbReference>
<sequence>MMKVNKDDVIKIAHLARLELKEEKIQDMQDSINKVLDWMEALNAVNTTSVEPLVHMTPALNHFREDQAKAMLDRQKALNLGPDTNENYFKVPQVIE</sequence>
<keyword evidence="1" id="KW-0547">Nucleotide-binding</keyword>
<organism evidence="2 3">
    <name type="scientific">Aquirufa salirivi</name>
    <dbReference type="NCBI Taxonomy" id="3104729"/>
    <lineage>
        <taxon>Bacteria</taxon>
        <taxon>Pseudomonadati</taxon>
        <taxon>Bacteroidota</taxon>
        <taxon>Cytophagia</taxon>
        <taxon>Cytophagales</taxon>
        <taxon>Flectobacillaceae</taxon>
        <taxon>Aquirufa</taxon>
    </lineage>
</organism>
<dbReference type="EMBL" id="JBEWZH010000007">
    <property type="protein sequence ID" value="MFL0162870.1"/>
    <property type="molecule type" value="Genomic_DNA"/>
</dbReference>
<keyword evidence="3" id="KW-1185">Reference proteome</keyword>
<comment type="similarity">
    <text evidence="1">Belongs to the GatC family.</text>
</comment>
<comment type="catalytic activity">
    <reaction evidence="1">
        <text>L-glutamyl-tRNA(Gln) + L-glutamine + ATP + H2O = L-glutaminyl-tRNA(Gln) + L-glutamate + ADP + phosphate + H(+)</text>
        <dbReference type="Rhea" id="RHEA:17521"/>
        <dbReference type="Rhea" id="RHEA-COMP:9681"/>
        <dbReference type="Rhea" id="RHEA-COMP:9684"/>
        <dbReference type="ChEBI" id="CHEBI:15377"/>
        <dbReference type="ChEBI" id="CHEBI:15378"/>
        <dbReference type="ChEBI" id="CHEBI:29985"/>
        <dbReference type="ChEBI" id="CHEBI:30616"/>
        <dbReference type="ChEBI" id="CHEBI:43474"/>
        <dbReference type="ChEBI" id="CHEBI:58359"/>
        <dbReference type="ChEBI" id="CHEBI:78520"/>
        <dbReference type="ChEBI" id="CHEBI:78521"/>
        <dbReference type="ChEBI" id="CHEBI:456216"/>
    </reaction>
</comment>
<evidence type="ECO:0000256" key="1">
    <source>
        <dbReference type="HAMAP-Rule" id="MF_00122"/>
    </source>
</evidence>
<reference evidence="2 3" key="1">
    <citation type="submission" date="2024-07" db="EMBL/GenBank/DDBJ databases">
        <authorList>
            <person name="Pitt A."/>
            <person name="Hahn M.W."/>
        </authorList>
    </citation>
    <scope>NUCLEOTIDE SEQUENCE [LARGE SCALE GENOMIC DNA]</scope>
    <source>
        <strain evidence="2 3">1-SAACH-A3</strain>
    </source>
</reference>
<dbReference type="PANTHER" id="PTHR15004:SF0">
    <property type="entry name" value="GLUTAMYL-TRNA(GLN) AMIDOTRANSFERASE SUBUNIT C, MITOCHONDRIAL"/>
    <property type="match status" value="1"/>
</dbReference>
<accession>A0ABW8RYI5</accession>
<keyword evidence="1" id="KW-0067">ATP-binding</keyword>
<dbReference type="EC" id="6.3.5.-" evidence="1"/>
<comment type="catalytic activity">
    <reaction evidence="1">
        <text>L-aspartyl-tRNA(Asn) + L-glutamine + ATP + H2O = L-asparaginyl-tRNA(Asn) + L-glutamate + ADP + phosphate + 2 H(+)</text>
        <dbReference type="Rhea" id="RHEA:14513"/>
        <dbReference type="Rhea" id="RHEA-COMP:9674"/>
        <dbReference type="Rhea" id="RHEA-COMP:9677"/>
        <dbReference type="ChEBI" id="CHEBI:15377"/>
        <dbReference type="ChEBI" id="CHEBI:15378"/>
        <dbReference type="ChEBI" id="CHEBI:29985"/>
        <dbReference type="ChEBI" id="CHEBI:30616"/>
        <dbReference type="ChEBI" id="CHEBI:43474"/>
        <dbReference type="ChEBI" id="CHEBI:58359"/>
        <dbReference type="ChEBI" id="CHEBI:78515"/>
        <dbReference type="ChEBI" id="CHEBI:78516"/>
        <dbReference type="ChEBI" id="CHEBI:456216"/>
    </reaction>
</comment>
<comment type="function">
    <text evidence="1">Allows the formation of correctly charged Asn-tRNA(Asn) or Gln-tRNA(Gln) through the transamidation of misacylated Asp-tRNA(Asn) or Glu-tRNA(Gln) in organisms which lack either or both of asparaginyl-tRNA or glutaminyl-tRNA synthetases. The reaction takes place in the presence of glutamine and ATP through an activated phospho-Asp-tRNA(Asn) or phospho-Glu-tRNA(Gln).</text>
</comment>
<dbReference type="PANTHER" id="PTHR15004">
    <property type="entry name" value="GLUTAMYL-TRNA(GLN) AMIDOTRANSFERASE SUBUNIT C, MITOCHONDRIAL"/>
    <property type="match status" value="1"/>
</dbReference>
<gene>
    <name evidence="1 2" type="primary">gatC</name>
    <name evidence="2" type="ORF">U0R11_10750</name>
</gene>
<dbReference type="InterPro" id="IPR036113">
    <property type="entry name" value="Asp/Glu-ADT_sf_sub_c"/>
</dbReference>
<proteinExistence type="inferred from homology"/>
<keyword evidence="1" id="KW-0436">Ligase</keyword>